<dbReference type="PANTHER" id="PTHR41913:SF1">
    <property type="entry name" value="DUF1684 DOMAIN-CONTAINING PROTEIN"/>
    <property type="match status" value="1"/>
</dbReference>
<accession>A0A2A9DXJ5</accession>
<organism evidence="1 2">
    <name type="scientific">Paramicrobacterium agarici</name>
    <dbReference type="NCBI Taxonomy" id="630514"/>
    <lineage>
        <taxon>Bacteria</taxon>
        <taxon>Bacillati</taxon>
        <taxon>Actinomycetota</taxon>
        <taxon>Actinomycetes</taxon>
        <taxon>Micrococcales</taxon>
        <taxon>Microbacteriaceae</taxon>
        <taxon>Paramicrobacterium</taxon>
    </lineage>
</organism>
<dbReference type="AlphaFoldDB" id="A0A2A9DXJ5"/>
<reference evidence="1 2" key="1">
    <citation type="submission" date="2017-10" db="EMBL/GenBank/DDBJ databases">
        <title>Sequencing the genomes of 1000 actinobacteria strains.</title>
        <authorList>
            <person name="Klenk H.-P."/>
        </authorList>
    </citation>
    <scope>NUCLEOTIDE SEQUENCE [LARGE SCALE GENOMIC DNA]</scope>
    <source>
        <strain evidence="1 2">DSM 21798</strain>
    </source>
</reference>
<dbReference type="InterPro" id="IPR012467">
    <property type="entry name" value="DUF1684"/>
</dbReference>
<evidence type="ECO:0000313" key="1">
    <source>
        <dbReference type="EMBL" id="PFG31096.1"/>
    </source>
</evidence>
<sequence length="280" mass="30715">MTDLDRLRGDWETLRHDREAQMTGPRSPLAFVWGAHVTEPDTAVPPAPGRWAPLDEGRGLRVTATADEGIHIDGRLVDGEAELYWLALDGPTRAQFSDGSEGVVFSYDGTKFALQVWNAEADRMQRFDHIATFAYGAQWVVPARITEPREGRTVAISHFRDPHPVEVPVVAEVVLTIDERYYILQATEHEGTLTIPFRDDTNGVSSYGAGRVLELPLSGPNAVKVGDVAFVDLNRSRLLPCAFSPAWNCPLPPSDNVLPIAIDAGEKWPVDAAGQPLDAE</sequence>
<comment type="caution">
    <text evidence="1">The sequence shown here is derived from an EMBL/GenBank/DDBJ whole genome shotgun (WGS) entry which is preliminary data.</text>
</comment>
<proteinExistence type="predicted"/>
<protein>
    <recommendedName>
        <fullName evidence="3">DUF1684 domain-containing protein</fullName>
    </recommendedName>
</protein>
<evidence type="ECO:0000313" key="2">
    <source>
        <dbReference type="Proteomes" id="UP000221369"/>
    </source>
</evidence>
<evidence type="ECO:0008006" key="3">
    <source>
        <dbReference type="Google" id="ProtNLM"/>
    </source>
</evidence>
<name>A0A2A9DXJ5_9MICO</name>
<keyword evidence="2" id="KW-1185">Reference proteome</keyword>
<dbReference type="PANTHER" id="PTHR41913">
    <property type="entry name" value="DUF1684 DOMAIN-CONTAINING PROTEIN"/>
    <property type="match status" value="1"/>
</dbReference>
<dbReference type="Proteomes" id="UP000221369">
    <property type="component" value="Unassembled WGS sequence"/>
</dbReference>
<dbReference type="RefSeq" id="WP_098407477.1">
    <property type="nucleotide sequence ID" value="NZ_PDJE01000001.1"/>
</dbReference>
<dbReference type="EMBL" id="PDJE01000001">
    <property type="protein sequence ID" value="PFG31096.1"/>
    <property type="molecule type" value="Genomic_DNA"/>
</dbReference>
<gene>
    <name evidence="1" type="ORF">ATJ78_2045</name>
</gene>
<dbReference type="Pfam" id="PF07920">
    <property type="entry name" value="DUF1684"/>
    <property type="match status" value="1"/>
</dbReference>